<dbReference type="Gene3D" id="3.40.50.150">
    <property type="entry name" value="Vaccinia Virus protein VP39"/>
    <property type="match status" value="1"/>
</dbReference>
<gene>
    <name evidence="6" type="primary">rsmG</name>
    <name evidence="7" type="ORF">BMG03_01970</name>
</gene>
<protein>
    <recommendedName>
        <fullName evidence="6">Ribosomal RNA small subunit methyltransferase G</fullName>
        <ecNumber evidence="6">2.1.1.170</ecNumber>
    </recommendedName>
    <alternativeName>
        <fullName evidence="6">16S rRNA 7-methylguanosine methyltransferase</fullName>
        <shortName evidence="6">16S rRNA m7G methyltransferase</shortName>
    </alternativeName>
</protein>
<evidence type="ECO:0000256" key="1">
    <source>
        <dbReference type="ARBA" id="ARBA00022490"/>
    </source>
</evidence>
<keyword evidence="3 6" id="KW-0489">Methyltransferase</keyword>
<evidence type="ECO:0000256" key="2">
    <source>
        <dbReference type="ARBA" id="ARBA00022552"/>
    </source>
</evidence>
<feature type="binding site" evidence="6">
    <location>
        <position position="74"/>
    </location>
    <ligand>
        <name>S-adenosyl-L-methionine</name>
        <dbReference type="ChEBI" id="CHEBI:59789"/>
    </ligand>
</feature>
<evidence type="ECO:0000313" key="7">
    <source>
        <dbReference type="EMBL" id="AQS46708.1"/>
    </source>
</evidence>
<feature type="binding site" evidence="6">
    <location>
        <position position="142"/>
    </location>
    <ligand>
        <name>S-adenosyl-L-methionine</name>
        <dbReference type="ChEBI" id="CHEBI:59789"/>
    </ligand>
</feature>
<keyword evidence="4 6" id="KW-0808">Transferase</keyword>
<dbReference type="NCBIfam" id="TIGR00138">
    <property type="entry name" value="rsmG_gidB"/>
    <property type="match status" value="1"/>
</dbReference>
<dbReference type="InterPro" id="IPR003682">
    <property type="entry name" value="rRNA_ssu_MeTfrase_G"/>
</dbReference>
<feature type="binding site" evidence="6">
    <location>
        <begin position="128"/>
        <end position="129"/>
    </location>
    <ligand>
        <name>S-adenosyl-L-methionine</name>
        <dbReference type="ChEBI" id="CHEBI:59789"/>
    </ligand>
</feature>
<comment type="subcellular location">
    <subcellularLocation>
        <location evidence="6">Cytoplasm</location>
    </subcellularLocation>
</comment>
<comment type="function">
    <text evidence="6">Specifically methylates the N7 position of guanine in position 527 of 16S rRNA.</text>
</comment>
<keyword evidence="8" id="KW-1185">Reference proteome</keyword>
<comment type="caution">
    <text evidence="6">Lacks conserved residue(s) required for the propagation of feature annotation.</text>
</comment>
<evidence type="ECO:0000256" key="5">
    <source>
        <dbReference type="ARBA" id="ARBA00022691"/>
    </source>
</evidence>
<dbReference type="HAMAP" id="MF_00074">
    <property type="entry name" value="16SrRNA_methyltr_G"/>
    <property type="match status" value="1"/>
</dbReference>
<accession>A0ABM6IDB4</accession>
<dbReference type="PIRSF" id="PIRSF003078">
    <property type="entry name" value="GidB"/>
    <property type="match status" value="1"/>
</dbReference>
<comment type="catalytic activity">
    <reaction evidence="6">
        <text>guanosine(527) in 16S rRNA + S-adenosyl-L-methionine = N(7)-methylguanosine(527) in 16S rRNA + S-adenosyl-L-homocysteine</text>
        <dbReference type="Rhea" id="RHEA:42732"/>
        <dbReference type="Rhea" id="RHEA-COMP:10209"/>
        <dbReference type="Rhea" id="RHEA-COMP:10210"/>
        <dbReference type="ChEBI" id="CHEBI:57856"/>
        <dbReference type="ChEBI" id="CHEBI:59789"/>
        <dbReference type="ChEBI" id="CHEBI:74269"/>
        <dbReference type="ChEBI" id="CHEBI:74480"/>
        <dbReference type="EC" id="2.1.1.170"/>
    </reaction>
</comment>
<evidence type="ECO:0000313" key="8">
    <source>
        <dbReference type="Proteomes" id="UP000185622"/>
    </source>
</evidence>
<evidence type="ECO:0000256" key="4">
    <source>
        <dbReference type="ARBA" id="ARBA00022679"/>
    </source>
</evidence>
<keyword evidence="2 6" id="KW-0698">rRNA processing</keyword>
<dbReference type="EC" id="2.1.1.170" evidence="6"/>
<comment type="similarity">
    <text evidence="6">Belongs to the methyltransferase superfamily. RNA methyltransferase RsmG family.</text>
</comment>
<dbReference type="RefSeq" id="WP_075776729.1">
    <property type="nucleotide sequence ID" value="NZ_CP019437.1"/>
</dbReference>
<dbReference type="PANTHER" id="PTHR31760">
    <property type="entry name" value="S-ADENOSYL-L-METHIONINE-DEPENDENT METHYLTRANSFERASES SUPERFAMILY PROTEIN"/>
    <property type="match status" value="1"/>
</dbReference>
<keyword evidence="1 6" id="KW-0963">Cytoplasm</keyword>
<feature type="binding site" evidence="6">
    <location>
        <position position="79"/>
    </location>
    <ligand>
        <name>S-adenosyl-L-methionine</name>
        <dbReference type="ChEBI" id="CHEBI:59789"/>
    </ligand>
</feature>
<name>A0ABM6IDB4_9RHOB</name>
<dbReference type="InterPro" id="IPR029063">
    <property type="entry name" value="SAM-dependent_MTases_sf"/>
</dbReference>
<organism evidence="7 8">
    <name type="scientific">Thioclava nitratireducens</name>
    <dbReference type="NCBI Taxonomy" id="1915078"/>
    <lineage>
        <taxon>Bacteria</taxon>
        <taxon>Pseudomonadati</taxon>
        <taxon>Pseudomonadota</taxon>
        <taxon>Alphaproteobacteria</taxon>
        <taxon>Rhodobacterales</taxon>
        <taxon>Paracoccaceae</taxon>
        <taxon>Thioclava</taxon>
    </lineage>
</organism>
<evidence type="ECO:0000256" key="3">
    <source>
        <dbReference type="ARBA" id="ARBA00022603"/>
    </source>
</evidence>
<keyword evidence="5 6" id="KW-0949">S-adenosyl-L-methionine</keyword>
<dbReference type="Pfam" id="PF02527">
    <property type="entry name" value="GidB"/>
    <property type="match status" value="1"/>
</dbReference>
<reference evidence="7 8" key="1">
    <citation type="submission" date="2017-01" db="EMBL/GenBank/DDBJ databases">
        <title>The complete genome sequence of a sulfur-oxidizing marine bacterium Thioclava sp. 25B10_4T.</title>
        <authorList>
            <person name="Liu Y."/>
            <person name="Lai Q."/>
            <person name="Shao Z."/>
        </authorList>
    </citation>
    <scope>NUCLEOTIDE SEQUENCE [LARGE SCALE GENOMIC DNA]</scope>
    <source>
        <strain evidence="7 8">25B10_4</strain>
    </source>
</reference>
<proteinExistence type="inferred from homology"/>
<dbReference type="SUPFAM" id="SSF53335">
    <property type="entry name" value="S-adenosyl-L-methionine-dependent methyltransferases"/>
    <property type="match status" value="1"/>
</dbReference>
<evidence type="ECO:0000256" key="6">
    <source>
        <dbReference type="HAMAP-Rule" id="MF_00074"/>
    </source>
</evidence>
<dbReference type="EMBL" id="CP019437">
    <property type="protein sequence ID" value="AQS46708.1"/>
    <property type="molecule type" value="Genomic_DNA"/>
</dbReference>
<sequence>MTTPEAEEFAERFDVSRETLDKLLAYEVLLKKWNPAINLVAKSTLEDMWSRHFLDSAQIFAMAPENAQIWADFGAGGGFPGLMIAVLSAEKKPERQVVLVESDLRKSAFLSTVSRELSLNTRVIAQRIEEIAPLDADVVSARALASLPKLLEFTAPHLKPDGTALFPKGARWQEELAQARESWSFDHEAIESLSDPNSVVLKIHGAERV</sequence>
<dbReference type="PANTHER" id="PTHR31760:SF0">
    <property type="entry name" value="S-ADENOSYL-L-METHIONINE-DEPENDENT METHYLTRANSFERASES SUPERFAMILY PROTEIN"/>
    <property type="match status" value="1"/>
</dbReference>
<dbReference type="Proteomes" id="UP000185622">
    <property type="component" value="Chromosome"/>
</dbReference>